<comment type="caution">
    <text evidence="3">The sequence shown here is derived from an EMBL/GenBank/DDBJ whole genome shotgun (WGS) entry which is preliminary data.</text>
</comment>
<evidence type="ECO:0000259" key="2">
    <source>
        <dbReference type="Pfam" id="PF19778"/>
    </source>
</evidence>
<organism evidence="3 4">
    <name type="scientific">Sulfurovum riftiae</name>
    <dbReference type="NCBI Taxonomy" id="1630136"/>
    <lineage>
        <taxon>Bacteria</taxon>
        <taxon>Pseudomonadati</taxon>
        <taxon>Campylobacterota</taxon>
        <taxon>Epsilonproteobacteria</taxon>
        <taxon>Campylobacterales</taxon>
        <taxon>Sulfurovaceae</taxon>
        <taxon>Sulfurovum</taxon>
    </lineage>
</organism>
<dbReference type="GO" id="GO:0015668">
    <property type="term" value="F:type III site-specific deoxyribonuclease activity"/>
    <property type="evidence" value="ECO:0007669"/>
    <property type="project" value="InterPro"/>
</dbReference>
<proteinExistence type="predicted"/>
<dbReference type="InterPro" id="IPR006935">
    <property type="entry name" value="Helicase/UvrB_N"/>
</dbReference>
<dbReference type="Pfam" id="PF04851">
    <property type="entry name" value="ResIII"/>
    <property type="match status" value="1"/>
</dbReference>
<dbReference type="Gene3D" id="3.40.50.300">
    <property type="entry name" value="P-loop containing nucleotide triphosphate hydrolases"/>
    <property type="match status" value="2"/>
</dbReference>
<dbReference type="Proteomes" id="UP000075359">
    <property type="component" value="Unassembled WGS sequence"/>
</dbReference>
<evidence type="ECO:0000313" key="3">
    <source>
        <dbReference type="EMBL" id="KYJ85775.1"/>
    </source>
</evidence>
<dbReference type="InterPro" id="IPR027417">
    <property type="entry name" value="P-loop_NTPase"/>
</dbReference>
<reference evidence="3 4" key="1">
    <citation type="submission" date="2015-11" db="EMBL/GenBank/DDBJ databases">
        <title>Draft genome of Sulfurovum riftiae 1812E, a member of the Epsilonproteobacteria isolated from the tube of the deep-sea hydrothermal vent tubewom Riftia pachyptila.</title>
        <authorList>
            <person name="Vetriani C."/>
            <person name="Giovannelli D."/>
        </authorList>
    </citation>
    <scope>NUCLEOTIDE SEQUENCE [LARGE SCALE GENOMIC DNA]</scope>
    <source>
        <strain evidence="3 4">1812E</strain>
    </source>
</reference>
<keyword evidence="3" id="KW-0255">Endonuclease</keyword>
<dbReference type="EMBL" id="LNKT01000067">
    <property type="protein sequence ID" value="KYJ85775.1"/>
    <property type="molecule type" value="Genomic_DNA"/>
</dbReference>
<dbReference type="GO" id="GO:0003677">
    <property type="term" value="F:DNA binding"/>
    <property type="evidence" value="ECO:0007669"/>
    <property type="project" value="InterPro"/>
</dbReference>
<dbReference type="GO" id="GO:0005524">
    <property type="term" value="F:ATP binding"/>
    <property type="evidence" value="ECO:0007669"/>
    <property type="project" value="InterPro"/>
</dbReference>
<evidence type="ECO:0000259" key="1">
    <source>
        <dbReference type="Pfam" id="PF04851"/>
    </source>
</evidence>
<dbReference type="STRING" id="1630136.AS592_03280"/>
<dbReference type="Pfam" id="PF19778">
    <property type="entry name" value="RE_endonuc"/>
    <property type="match status" value="1"/>
</dbReference>
<evidence type="ECO:0000313" key="4">
    <source>
        <dbReference type="Proteomes" id="UP000075359"/>
    </source>
</evidence>
<dbReference type="RefSeq" id="WP_067332213.1">
    <property type="nucleotide sequence ID" value="NZ_LNKT01000067.1"/>
</dbReference>
<protein>
    <submittedName>
        <fullName evidence="3">Type III restriction endonuclease subunit R</fullName>
    </submittedName>
</protein>
<name>A0A151CE33_9BACT</name>
<gene>
    <name evidence="3" type="ORF">AS592_03280</name>
</gene>
<feature type="domain" description="Type III restriction enzyme C-terminal endonuclease" evidence="2">
    <location>
        <begin position="872"/>
        <end position="976"/>
    </location>
</feature>
<sequence>MKIQFDPNLTYQQEAVQAVTDLFDGQETCGSNFSVPSFDSQGLMQNETELGYGNKLHLLDEEILENLNKIQLRNGLEHSKKLTSRDFTVEMETGTGKTYVYLKTVFELQRLYGFTKFIIVVPSIAIKEGVLKSLQMTEAHFKAMYQNTPYDYFTYNSANLEQVRSFATNDYIQIMVINIDAFRRSFTDPTKETKANIIHRTNDRLSGFKPIEFIQSTNPIVIIDEPQSVDTTSKSKEAIESLNPLCTIRYSATHRDKHHMVYKLDPVDAYEKQLVKQIEVAEFKVEDGNNKAYIKLVSVDNKKSPITAKVEIDIMKKGAVSRKKITVKQGDDLFERSGGRDIYSGYIINDIYCEEGAEYIDFTSKPDIVELGQAIGGVDEDERKRLQIRKTIEEHLDKELRLTKQGIKVLSLFFIDKVANYRWYDEEGSARQGKYAEMFEEEYSALIRKPKYRTLFEDVDVDTITSEVHNGYFSIDKKGKLKDTSGKTQDDEDTYSLIMKEKEKLLGLDNKLKFIFSHSALREGWDNPNIFQICTLNESNSVIKKRQEIGRGLRLCVNQQGERVFGFEVNTLTVMANESYEEFAKKLQKEIEEDTGIKFGLIEEHSFANIVVPSGDDEESYLGVEMSEKLWKKLYEKKYIDDKGKVQDSLKLALKANIVTLPDGYEAVAPQIISILKKVAGNLNIKDASNRRVVTLNKEVYLSEEFKELWDRIKYKTTYRVQFDEVALIAACAKEIKEHLVVGKSRFKYLKAGVEITQGGVGADVVEESTFVYDPKDFELPDIVSYLQNETNLTRRAIVKILTKSGKLEQFKNNPQKFIEQVMAMIQRTMRHFVVDGIKYEKIGNESYYAQEIFEEQELAGYLNQNLQESQKGVYDYVIYDSDVEKNFAISFENNPMVKVYAKLPSFFKIETPLGSYNPDWAVVIDKDGNEKLYFVVETKSSLFTDALRPAEQAKIDCGMAHFDALGDDVSFIKATKMEDVEDVVYG</sequence>
<feature type="domain" description="Helicase/UvrB N-terminal" evidence="1">
    <location>
        <begin position="58"/>
        <end position="254"/>
    </location>
</feature>
<accession>A0A151CE33</accession>
<dbReference type="SUPFAM" id="SSF52540">
    <property type="entry name" value="P-loop containing nucleoside triphosphate hydrolases"/>
    <property type="match status" value="2"/>
</dbReference>
<dbReference type="AlphaFoldDB" id="A0A151CE33"/>
<keyword evidence="3" id="KW-0540">Nuclease</keyword>
<keyword evidence="4" id="KW-1185">Reference proteome</keyword>
<dbReference type="InterPro" id="IPR045572">
    <property type="entry name" value="RE_endonuc_C"/>
</dbReference>
<keyword evidence="3" id="KW-0378">Hydrolase</keyword>
<dbReference type="OrthoDB" id="9804145at2"/>